<name>A0A173T1Q1_9FIRM</name>
<evidence type="ECO:0000313" key="2">
    <source>
        <dbReference type="Proteomes" id="UP000095495"/>
    </source>
</evidence>
<sequence length="560" mass="66448">MVTRFNGNFAVSRNGLFAKKYFMEGCVILVDVRLIKDTYVYNEFDEVENTYWFDFKQKKFLHNIDTFYYAVKFKQDFTADSKDMKVKDFRRKFEALSREWDNQNAFNSSISFFVPGMPDALNYTPFSYAFFYNVKLECPELFDIFFAPKVPHSADNGESNTCECVVQIRSYMLWMYGVKLAYERSYEYVQAIADYFGLEVDFVQENRVDFCWHSNYLKCPEKFFSPENFYKMRVDRFKDAVLHTSKKGSEDFEIDYLAMGKRSQKIFIRIYLKSKEVVEKGYKPWFFKVWLFNGLINRYDMYCYEYAFLKHSWKSLDLGRLQFYAEYGRQKHYVEKCRRILSQEETISPDSLRALADRLTPAVNLVMNVEYQVMRKHTKSYELIPFFDNSDKLTGKRIYDFLDNRKLICDYLTSKVFRLVEPHEPGKNDSNKSRRDLCAFWKALRSCKLTDTFIPEEDRSLVRTYTRKLNSEVVKSRAVKAAITYGIYVRGINADDPLTDCIEALCMLNDNDLHDAYNYKTKKVRQFNANELTDTMENAVKRSSNLMLIDKDTGDIIFNS</sequence>
<reference evidence="1 2" key="1">
    <citation type="submission" date="2015-09" db="EMBL/GenBank/DDBJ databases">
        <authorList>
            <consortium name="Pathogen Informatics"/>
        </authorList>
    </citation>
    <scope>NUCLEOTIDE SEQUENCE [LARGE SCALE GENOMIC DNA]</scope>
    <source>
        <strain evidence="1 2">2789STDY5608863</strain>
    </source>
</reference>
<evidence type="ECO:0008006" key="3">
    <source>
        <dbReference type="Google" id="ProtNLM"/>
    </source>
</evidence>
<proteinExistence type="predicted"/>
<gene>
    <name evidence="1" type="ORF">ERS852420_01822</name>
</gene>
<dbReference type="Proteomes" id="UP000095495">
    <property type="component" value="Unassembled WGS sequence"/>
</dbReference>
<dbReference type="AlphaFoldDB" id="A0A173T1Q1"/>
<evidence type="ECO:0000313" key="1">
    <source>
        <dbReference type="EMBL" id="CUM96420.1"/>
    </source>
</evidence>
<dbReference type="EMBL" id="CYXV01000007">
    <property type="protein sequence ID" value="CUM96420.1"/>
    <property type="molecule type" value="Genomic_DNA"/>
</dbReference>
<organism evidence="1 2">
    <name type="scientific">Roseburia faecis</name>
    <dbReference type="NCBI Taxonomy" id="301302"/>
    <lineage>
        <taxon>Bacteria</taxon>
        <taxon>Bacillati</taxon>
        <taxon>Bacillota</taxon>
        <taxon>Clostridia</taxon>
        <taxon>Lachnospirales</taxon>
        <taxon>Lachnospiraceae</taxon>
        <taxon>Roseburia</taxon>
    </lineage>
</organism>
<accession>A0A173T1Q1</accession>
<protein>
    <recommendedName>
        <fullName evidence="3">Replication initiation factor</fullName>
    </recommendedName>
</protein>